<dbReference type="KEGG" id="tet:TTHERM_01105030"/>
<dbReference type="EMBL" id="GG662332">
    <property type="protein sequence ID" value="EAS05733.2"/>
    <property type="molecule type" value="Genomic_DNA"/>
</dbReference>
<protein>
    <submittedName>
        <fullName evidence="1">UbiE/COQ5 methyltransferase, putative</fullName>
    </submittedName>
</protein>
<dbReference type="GeneID" id="7846988"/>
<dbReference type="STRING" id="312017.Q24D56"/>
<accession>Q24D56</accession>
<keyword evidence="2" id="KW-1185">Reference proteome</keyword>
<evidence type="ECO:0000313" key="2">
    <source>
        <dbReference type="Proteomes" id="UP000009168"/>
    </source>
</evidence>
<dbReference type="RefSeq" id="XP_001025978.2">
    <property type="nucleotide sequence ID" value="XM_001025978.2"/>
</dbReference>
<gene>
    <name evidence="1" type="ORF">TTHERM_01105030</name>
</gene>
<evidence type="ECO:0000313" key="1">
    <source>
        <dbReference type="EMBL" id="EAS05733.2"/>
    </source>
</evidence>
<dbReference type="GO" id="GO:0032259">
    <property type="term" value="P:methylation"/>
    <property type="evidence" value="ECO:0007669"/>
    <property type="project" value="UniProtKB-KW"/>
</dbReference>
<dbReference type="InParanoid" id="Q24D56"/>
<keyword evidence="1" id="KW-0489">Methyltransferase</keyword>
<dbReference type="Proteomes" id="UP000009168">
    <property type="component" value="Unassembled WGS sequence"/>
</dbReference>
<dbReference type="Gene3D" id="3.40.50.150">
    <property type="entry name" value="Vaccinia Virus protein VP39"/>
    <property type="match status" value="1"/>
</dbReference>
<dbReference type="AlphaFoldDB" id="Q24D56"/>
<dbReference type="GO" id="GO:0008168">
    <property type="term" value="F:methyltransferase activity"/>
    <property type="evidence" value="ECO:0007669"/>
    <property type="project" value="UniProtKB-KW"/>
</dbReference>
<reference evidence="2" key="1">
    <citation type="journal article" date="2006" name="PLoS Biol.">
        <title>Macronuclear genome sequence of the ciliate Tetrahymena thermophila, a model eukaryote.</title>
        <authorList>
            <person name="Eisen J.A."/>
            <person name="Coyne R.S."/>
            <person name="Wu M."/>
            <person name="Wu D."/>
            <person name="Thiagarajan M."/>
            <person name="Wortman J.R."/>
            <person name="Badger J.H."/>
            <person name="Ren Q."/>
            <person name="Amedeo P."/>
            <person name="Jones K.M."/>
            <person name="Tallon L.J."/>
            <person name="Delcher A.L."/>
            <person name="Salzberg S.L."/>
            <person name="Silva J.C."/>
            <person name="Haas B.J."/>
            <person name="Majoros W.H."/>
            <person name="Farzad M."/>
            <person name="Carlton J.M."/>
            <person name="Smith R.K. Jr."/>
            <person name="Garg J."/>
            <person name="Pearlman R.E."/>
            <person name="Karrer K.M."/>
            <person name="Sun L."/>
            <person name="Manning G."/>
            <person name="Elde N.C."/>
            <person name="Turkewitz A.P."/>
            <person name="Asai D.J."/>
            <person name="Wilkes D.E."/>
            <person name="Wang Y."/>
            <person name="Cai H."/>
            <person name="Collins K."/>
            <person name="Stewart B.A."/>
            <person name="Lee S.R."/>
            <person name="Wilamowska K."/>
            <person name="Weinberg Z."/>
            <person name="Ruzzo W.L."/>
            <person name="Wloga D."/>
            <person name="Gaertig J."/>
            <person name="Frankel J."/>
            <person name="Tsao C.-C."/>
            <person name="Gorovsky M.A."/>
            <person name="Keeling P.J."/>
            <person name="Waller R.F."/>
            <person name="Patron N.J."/>
            <person name="Cherry J.M."/>
            <person name="Stover N.A."/>
            <person name="Krieger C.J."/>
            <person name="del Toro C."/>
            <person name="Ryder H.F."/>
            <person name="Williamson S.C."/>
            <person name="Barbeau R.A."/>
            <person name="Hamilton E.P."/>
            <person name="Orias E."/>
        </authorList>
    </citation>
    <scope>NUCLEOTIDE SEQUENCE [LARGE SCALE GENOMIC DNA]</scope>
    <source>
        <strain evidence="2">SB210</strain>
    </source>
</reference>
<dbReference type="OrthoDB" id="284858at2759"/>
<keyword evidence="1" id="KW-0808">Transferase</keyword>
<organism evidence="1 2">
    <name type="scientific">Tetrahymena thermophila (strain SB210)</name>
    <dbReference type="NCBI Taxonomy" id="312017"/>
    <lineage>
        <taxon>Eukaryota</taxon>
        <taxon>Sar</taxon>
        <taxon>Alveolata</taxon>
        <taxon>Ciliophora</taxon>
        <taxon>Intramacronucleata</taxon>
        <taxon>Oligohymenophorea</taxon>
        <taxon>Hymenostomatida</taxon>
        <taxon>Tetrahymenina</taxon>
        <taxon>Tetrahymenidae</taxon>
        <taxon>Tetrahymena</taxon>
    </lineage>
</organism>
<dbReference type="SUPFAM" id="SSF53335">
    <property type="entry name" value="S-adenosyl-L-methionine-dependent methyltransferases"/>
    <property type="match status" value="1"/>
</dbReference>
<proteinExistence type="predicted"/>
<name>Q24D56_TETTS</name>
<dbReference type="HOGENOM" id="CLU_1869267_0_0_1"/>
<dbReference type="InterPro" id="IPR029063">
    <property type="entry name" value="SAM-dependent_MTases_sf"/>
</dbReference>
<sequence>MSYIQEIPEIEKYWDNFSDEYSSQDDATNVFYLSLLNMLKVNTRKQILEVGAGAGFLYNHTMNYKRPEASYVATDLSEKMLSILCKRLQISEAFRDELFIEKYNLKVEKANGEQLQEDDSRSFQSPLKRRSCWFHSVGRQSKVLLLQYCT</sequence>